<dbReference type="Proteomes" id="UP000649617">
    <property type="component" value="Unassembled WGS sequence"/>
</dbReference>
<protein>
    <submittedName>
        <fullName evidence="1">Uncharacterized protein</fullName>
    </submittedName>
</protein>
<feature type="non-terminal residue" evidence="1">
    <location>
        <position position="87"/>
    </location>
</feature>
<dbReference type="EMBL" id="CAJNIZ010014115">
    <property type="protein sequence ID" value="CAE7358199.1"/>
    <property type="molecule type" value="Genomic_DNA"/>
</dbReference>
<keyword evidence="2" id="KW-1185">Reference proteome</keyword>
<feature type="non-terminal residue" evidence="1">
    <location>
        <position position="1"/>
    </location>
</feature>
<evidence type="ECO:0000313" key="2">
    <source>
        <dbReference type="Proteomes" id="UP000649617"/>
    </source>
</evidence>
<dbReference type="AlphaFoldDB" id="A0A812PLT0"/>
<sequence>NVSWEDDIPANTGELATAKLTVLLEHFQAVYKMPVKDLKRTINQTRHVLEELGMTAFCYALRDCIVPQLEAHAELLDATNGSGYRQE</sequence>
<name>A0A812PLT0_SYMPI</name>
<proteinExistence type="predicted"/>
<reference evidence="1" key="1">
    <citation type="submission" date="2021-02" db="EMBL/GenBank/DDBJ databases">
        <authorList>
            <person name="Dougan E. K."/>
            <person name="Rhodes N."/>
            <person name="Thang M."/>
            <person name="Chan C."/>
        </authorList>
    </citation>
    <scope>NUCLEOTIDE SEQUENCE</scope>
</reference>
<organism evidence="1 2">
    <name type="scientific">Symbiodinium pilosum</name>
    <name type="common">Dinoflagellate</name>
    <dbReference type="NCBI Taxonomy" id="2952"/>
    <lineage>
        <taxon>Eukaryota</taxon>
        <taxon>Sar</taxon>
        <taxon>Alveolata</taxon>
        <taxon>Dinophyceae</taxon>
        <taxon>Suessiales</taxon>
        <taxon>Symbiodiniaceae</taxon>
        <taxon>Symbiodinium</taxon>
    </lineage>
</organism>
<gene>
    <name evidence="1" type="ORF">SPIL2461_LOCUS8541</name>
</gene>
<evidence type="ECO:0000313" key="1">
    <source>
        <dbReference type="EMBL" id="CAE7358199.1"/>
    </source>
</evidence>
<comment type="caution">
    <text evidence="1">The sequence shown here is derived from an EMBL/GenBank/DDBJ whole genome shotgun (WGS) entry which is preliminary data.</text>
</comment>
<accession>A0A812PLT0</accession>